<keyword evidence="3" id="KW-1185">Reference proteome</keyword>
<sequence>MMNYFIKTILPCIILSSISACTQQPNTISQNDQKNLSWIEQEDSTAANYIDTVEYILLEAHPDGLFREIDKLIVKNDKIFIFDFIDRNQVLVFDRNGKFLYKTGNRGRGPKEYIQLRNFTVDDKFIYLIDNIKHELLLHDIQNGNFITKKTLPFVVYDMAVFDNGNYIFSWAVVDGAILSPGQQPYRIYITDSDMNIKNSIFPTNENDCSVLSRFSYLTHSKGYFVFNTLVSDSIAVFDRKAPDSVKVYHIDFKNRKAPLEAKNDPERLSGFHYLSETPIMTPKYMIGQFNEDKYGGQPFIYDLNRQTAVGTNIIKDTSRFLQKPLAYFDNQIFSLYDYSTYIFQMKNGLCTLPDSVKKHMDEGDGVLITYHLK</sequence>
<evidence type="ECO:0000313" key="3">
    <source>
        <dbReference type="Proteomes" id="UP000636891"/>
    </source>
</evidence>
<evidence type="ECO:0000256" key="1">
    <source>
        <dbReference type="SAM" id="SignalP"/>
    </source>
</evidence>
<dbReference type="InterPro" id="IPR011042">
    <property type="entry name" value="6-blade_b-propeller_TolB-like"/>
</dbReference>
<feature type="chain" id="PRO_5047405629" evidence="1">
    <location>
        <begin position="23"/>
        <end position="374"/>
    </location>
</feature>
<keyword evidence="1" id="KW-0732">Signal</keyword>
<proteinExistence type="predicted"/>
<gene>
    <name evidence="2" type="ORF">H8S08_08915</name>
</gene>
<accession>A0ABR7CNG1</accession>
<name>A0ABR7CNG1_9BACT</name>
<dbReference type="RefSeq" id="WP_186965891.1">
    <property type="nucleotide sequence ID" value="NZ_JACOOK010000004.1"/>
</dbReference>
<dbReference type="EMBL" id="JACOOK010000004">
    <property type="protein sequence ID" value="MBC5617134.1"/>
    <property type="molecule type" value="Genomic_DNA"/>
</dbReference>
<dbReference type="InterPro" id="IPR011044">
    <property type="entry name" value="Quino_amine_DH_bsu"/>
</dbReference>
<dbReference type="PROSITE" id="PS51257">
    <property type="entry name" value="PROKAR_LIPOPROTEIN"/>
    <property type="match status" value="1"/>
</dbReference>
<dbReference type="Gene3D" id="2.120.10.30">
    <property type="entry name" value="TolB, C-terminal domain"/>
    <property type="match status" value="1"/>
</dbReference>
<evidence type="ECO:0000313" key="2">
    <source>
        <dbReference type="EMBL" id="MBC5617134.1"/>
    </source>
</evidence>
<reference evidence="2 3" key="1">
    <citation type="submission" date="2020-08" db="EMBL/GenBank/DDBJ databases">
        <title>Genome public.</title>
        <authorList>
            <person name="Liu C."/>
            <person name="Sun Q."/>
        </authorList>
    </citation>
    <scope>NUCLEOTIDE SEQUENCE [LARGE SCALE GENOMIC DNA]</scope>
    <source>
        <strain evidence="2 3">New-7</strain>
    </source>
</reference>
<dbReference type="Proteomes" id="UP000636891">
    <property type="component" value="Unassembled WGS sequence"/>
</dbReference>
<protein>
    <submittedName>
        <fullName evidence="2">6-bladed beta-propeller</fullName>
    </submittedName>
</protein>
<comment type="caution">
    <text evidence="2">The sequence shown here is derived from an EMBL/GenBank/DDBJ whole genome shotgun (WGS) entry which is preliminary data.</text>
</comment>
<feature type="signal peptide" evidence="1">
    <location>
        <begin position="1"/>
        <end position="22"/>
    </location>
</feature>
<dbReference type="Pfam" id="PF17170">
    <property type="entry name" value="DUF5128"/>
    <property type="match status" value="1"/>
</dbReference>
<organism evidence="2 3">
    <name type="scientific">Alistipes hominis</name>
    <dbReference type="NCBI Taxonomy" id="2763015"/>
    <lineage>
        <taxon>Bacteria</taxon>
        <taxon>Pseudomonadati</taxon>
        <taxon>Bacteroidota</taxon>
        <taxon>Bacteroidia</taxon>
        <taxon>Bacteroidales</taxon>
        <taxon>Rikenellaceae</taxon>
        <taxon>Alistipes</taxon>
    </lineage>
</organism>
<dbReference type="SUPFAM" id="SSF50969">
    <property type="entry name" value="YVTN repeat-like/Quinoprotein amine dehydrogenase"/>
    <property type="match status" value="1"/>
</dbReference>